<keyword evidence="3" id="KW-1185">Reference proteome</keyword>
<dbReference type="PROSITE" id="PS51257">
    <property type="entry name" value="PROKAR_LIPOPROTEIN"/>
    <property type="match status" value="1"/>
</dbReference>
<name>A0AAE0MSY2_9PEZI</name>
<evidence type="ECO:0000256" key="1">
    <source>
        <dbReference type="SAM" id="SignalP"/>
    </source>
</evidence>
<comment type="caution">
    <text evidence="2">The sequence shown here is derived from an EMBL/GenBank/DDBJ whole genome shotgun (WGS) entry which is preliminary data.</text>
</comment>
<evidence type="ECO:0000313" key="2">
    <source>
        <dbReference type="EMBL" id="KAK3347634.1"/>
    </source>
</evidence>
<dbReference type="EMBL" id="JAUEPP010000003">
    <property type="protein sequence ID" value="KAK3347634.1"/>
    <property type="molecule type" value="Genomic_DNA"/>
</dbReference>
<evidence type="ECO:0000313" key="3">
    <source>
        <dbReference type="Proteomes" id="UP001278500"/>
    </source>
</evidence>
<dbReference type="AlphaFoldDB" id="A0AAE0MSY2"/>
<organism evidence="2 3">
    <name type="scientific">Neurospora tetraspora</name>
    <dbReference type="NCBI Taxonomy" id="94610"/>
    <lineage>
        <taxon>Eukaryota</taxon>
        <taxon>Fungi</taxon>
        <taxon>Dikarya</taxon>
        <taxon>Ascomycota</taxon>
        <taxon>Pezizomycotina</taxon>
        <taxon>Sordariomycetes</taxon>
        <taxon>Sordariomycetidae</taxon>
        <taxon>Sordariales</taxon>
        <taxon>Sordariaceae</taxon>
        <taxon>Neurospora</taxon>
    </lineage>
</organism>
<dbReference type="RefSeq" id="XP_062682716.1">
    <property type="nucleotide sequence ID" value="XM_062825514.1"/>
</dbReference>
<accession>A0AAE0MSY2</accession>
<reference evidence="2" key="2">
    <citation type="submission" date="2023-06" db="EMBL/GenBank/DDBJ databases">
        <authorList>
            <consortium name="Lawrence Berkeley National Laboratory"/>
            <person name="Haridas S."/>
            <person name="Hensen N."/>
            <person name="Bonometti L."/>
            <person name="Westerberg I."/>
            <person name="Brannstrom I.O."/>
            <person name="Guillou S."/>
            <person name="Cros-Aarteil S."/>
            <person name="Calhoun S."/>
            <person name="Kuo A."/>
            <person name="Mondo S."/>
            <person name="Pangilinan J."/>
            <person name="Riley R."/>
            <person name="Labutti K."/>
            <person name="Andreopoulos B."/>
            <person name="Lipzen A."/>
            <person name="Chen C."/>
            <person name="Yanf M."/>
            <person name="Daum C."/>
            <person name="Ng V."/>
            <person name="Clum A."/>
            <person name="Steindorff A."/>
            <person name="Ohm R."/>
            <person name="Martin F."/>
            <person name="Silar P."/>
            <person name="Natvig D."/>
            <person name="Lalanne C."/>
            <person name="Gautier V."/>
            <person name="Ament-Velasquez S.L."/>
            <person name="Kruys A."/>
            <person name="Hutchinson M.I."/>
            <person name="Powell A.J."/>
            <person name="Barry K."/>
            <person name="Miller A.N."/>
            <person name="Grigoriev I.V."/>
            <person name="Debuchy R."/>
            <person name="Gladieux P."/>
            <person name="Thoren M.H."/>
            <person name="Johannesson H."/>
        </authorList>
    </citation>
    <scope>NUCLEOTIDE SEQUENCE</scope>
    <source>
        <strain evidence="2">CBS 560.94</strain>
    </source>
</reference>
<gene>
    <name evidence="2" type="ORF">B0H65DRAFT_441241</name>
</gene>
<reference evidence="2" key="1">
    <citation type="journal article" date="2023" name="Mol. Phylogenet. Evol.">
        <title>Genome-scale phylogeny and comparative genomics of the fungal order Sordariales.</title>
        <authorList>
            <person name="Hensen N."/>
            <person name="Bonometti L."/>
            <person name="Westerberg I."/>
            <person name="Brannstrom I.O."/>
            <person name="Guillou S."/>
            <person name="Cros-Aarteil S."/>
            <person name="Calhoun S."/>
            <person name="Haridas S."/>
            <person name="Kuo A."/>
            <person name="Mondo S."/>
            <person name="Pangilinan J."/>
            <person name="Riley R."/>
            <person name="LaButti K."/>
            <person name="Andreopoulos B."/>
            <person name="Lipzen A."/>
            <person name="Chen C."/>
            <person name="Yan M."/>
            <person name="Daum C."/>
            <person name="Ng V."/>
            <person name="Clum A."/>
            <person name="Steindorff A."/>
            <person name="Ohm R.A."/>
            <person name="Martin F."/>
            <person name="Silar P."/>
            <person name="Natvig D.O."/>
            <person name="Lalanne C."/>
            <person name="Gautier V."/>
            <person name="Ament-Velasquez S.L."/>
            <person name="Kruys A."/>
            <person name="Hutchinson M.I."/>
            <person name="Powell A.J."/>
            <person name="Barry K."/>
            <person name="Miller A.N."/>
            <person name="Grigoriev I.V."/>
            <person name="Debuchy R."/>
            <person name="Gladieux P."/>
            <person name="Hiltunen Thoren M."/>
            <person name="Johannesson H."/>
        </authorList>
    </citation>
    <scope>NUCLEOTIDE SEQUENCE</scope>
    <source>
        <strain evidence="2">CBS 560.94</strain>
    </source>
</reference>
<dbReference type="GeneID" id="87862668"/>
<feature type="signal peptide" evidence="1">
    <location>
        <begin position="1"/>
        <end position="18"/>
    </location>
</feature>
<proteinExistence type="predicted"/>
<evidence type="ECO:0008006" key="4">
    <source>
        <dbReference type="Google" id="ProtNLM"/>
    </source>
</evidence>
<keyword evidence="1" id="KW-0732">Signal</keyword>
<feature type="chain" id="PRO_5042241736" description="Secreted protein" evidence="1">
    <location>
        <begin position="19"/>
        <end position="120"/>
    </location>
</feature>
<dbReference type="Pfam" id="PF19373">
    <property type="entry name" value="DUF5948"/>
    <property type="match status" value="1"/>
</dbReference>
<dbReference type="InterPro" id="IPR045992">
    <property type="entry name" value="DUF5948"/>
</dbReference>
<protein>
    <recommendedName>
        <fullName evidence="4">Secreted protein</fullName>
    </recommendedName>
</protein>
<sequence>MKVSVFLTILSSVTSALAGCNCKCQDPSGTGPQWDDLTYEACSVQLPDESAACLMNKVYHGQEHHQRWLRQVLQGPRRPWCFLLEVRGYYICLKLGSISHWWLSMVALRKAGRRPVSEVA</sequence>
<dbReference type="Proteomes" id="UP001278500">
    <property type="component" value="Unassembled WGS sequence"/>
</dbReference>